<dbReference type="InterPro" id="IPR007110">
    <property type="entry name" value="Ig-like_dom"/>
</dbReference>
<dbReference type="PANTHER" id="PTHR23277:SF106">
    <property type="entry name" value="NECTIN-1 ISOFORM X1-RELATED"/>
    <property type="match status" value="1"/>
</dbReference>
<dbReference type="PROSITE" id="PS50835">
    <property type="entry name" value="IG_LIKE"/>
    <property type="match status" value="2"/>
</dbReference>
<evidence type="ECO:0000256" key="3">
    <source>
        <dbReference type="ARBA" id="ARBA00022692"/>
    </source>
</evidence>
<evidence type="ECO:0000313" key="15">
    <source>
        <dbReference type="EMBL" id="KAK7939255.1"/>
    </source>
</evidence>
<dbReference type="GO" id="GO:0007156">
    <property type="term" value="P:homophilic cell adhesion via plasma membrane adhesion molecules"/>
    <property type="evidence" value="ECO:0007669"/>
    <property type="project" value="TreeGrafter"/>
</dbReference>
<evidence type="ECO:0000256" key="7">
    <source>
        <dbReference type="ARBA" id="ARBA00022989"/>
    </source>
</evidence>
<dbReference type="EMBL" id="JBBPFD010000002">
    <property type="protein sequence ID" value="KAK7939255.1"/>
    <property type="molecule type" value="Genomic_DNA"/>
</dbReference>
<feature type="chain" id="PRO_5043396201" description="Ig-like domain-containing protein" evidence="13">
    <location>
        <begin position="19"/>
        <end position="389"/>
    </location>
</feature>
<dbReference type="InterPro" id="IPR003599">
    <property type="entry name" value="Ig_sub"/>
</dbReference>
<feature type="domain" description="Ig-like" evidence="14">
    <location>
        <begin position="225"/>
        <end position="314"/>
    </location>
</feature>
<proteinExistence type="inferred from homology"/>
<keyword evidence="16" id="KW-1185">Reference proteome</keyword>
<dbReference type="Pfam" id="PF08205">
    <property type="entry name" value="C2-set_2"/>
    <property type="match status" value="1"/>
</dbReference>
<sequence length="389" mass="42546">MYTSLAIILVLQNTVIQAARVIGGNVTVIQGDTAVFPCLLTESAESLTQITWQRRTRLIKLNTNFFTILPKGPLYFNGKDERFSFVGNFSLKNGSLQLSNVTKSDEGTYTCIYTLFPSGNLKTEIPLNVIVPPETSIKDNVLIVGNEEVELATCRGTRSWPPANVNWVLGELTNVLRISHNSVENADGTTTTVSTLFGAPTKNLHNHSIKCVIKNPVLQHETTIPLTIQIHFPPSEVKINAVSKNTFECVSEANPKANITWGNSIGLLGSDSSLKVEGAVLTIIRPSSQLNGLLECNATNTYGTKQGYLSVHFSTEGSCTAGWTLFCLLLFFNVAIAVWWFYRSGKKCVIPSFNLRERATPALQVVSTEADSPSEEPGPEIPLQHAEDS</sequence>
<name>A0AAW0PVY0_9GOBI</name>
<dbReference type="InterPro" id="IPR051427">
    <property type="entry name" value="Nectin/Nectin-like"/>
</dbReference>
<evidence type="ECO:0000256" key="8">
    <source>
        <dbReference type="ARBA" id="ARBA00023136"/>
    </source>
</evidence>
<evidence type="ECO:0000256" key="13">
    <source>
        <dbReference type="SAM" id="SignalP"/>
    </source>
</evidence>
<comment type="subcellular location">
    <subcellularLocation>
        <location evidence="1">Membrane</location>
        <topology evidence="1">Single-pass membrane protein</topology>
    </subcellularLocation>
</comment>
<organism evidence="15 16">
    <name type="scientific">Mugilogobius chulae</name>
    <name type="common">yellowstripe goby</name>
    <dbReference type="NCBI Taxonomy" id="88201"/>
    <lineage>
        <taxon>Eukaryota</taxon>
        <taxon>Metazoa</taxon>
        <taxon>Chordata</taxon>
        <taxon>Craniata</taxon>
        <taxon>Vertebrata</taxon>
        <taxon>Euteleostomi</taxon>
        <taxon>Actinopterygii</taxon>
        <taxon>Neopterygii</taxon>
        <taxon>Teleostei</taxon>
        <taxon>Neoteleostei</taxon>
        <taxon>Acanthomorphata</taxon>
        <taxon>Gobiaria</taxon>
        <taxon>Gobiiformes</taxon>
        <taxon>Gobioidei</taxon>
        <taxon>Gobiidae</taxon>
        <taxon>Gobionellinae</taxon>
        <taxon>Mugilogobius</taxon>
    </lineage>
</organism>
<evidence type="ECO:0000256" key="4">
    <source>
        <dbReference type="ARBA" id="ARBA00022729"/>
    </source>
</evidence>
<evidence type="ECO:0000256" key="6">
    <source>
        <dbReference type="ARBA" id="ARBA00022889"/>
    </source>
</evidence>
<keyword evidence="3 12" id="KW-0812">Transmembrane</keyword>
<dbReference type="PANTHER" id="PTHR23277">
    <property type="entry name" value="NECTIN-RELATED"/>
    <property type="match status" value="1"/>
</dbReference>
<keyword evidence="9" id="KW-1015">Disulfide bond</keyword>
<dbReference type="InterPro" id="IPR036179">
    <property type="entry name" value="Ig-like_dom_sf"/>
</dbReference>
<dbReference type="SMART" id="SM00409">
    <property type="entry name" value="IG"/>
    <property type="match status" value="2"/>
</dbReference>
<feature type="region of interest" description="Disordered" evidence="11">
    <location>
        <begin position="366"/>
        <end position="389"/>
    </location>
</feature>
<keyword evidence="4 13" id="KW-0732">Signal</keyword>
<evidence type="ECO:0000256" key="1">
    <source>
        <dbReference type="ARBA" id="ARBA00004167"/>
    </source>
</evidence>
<evidence type="ECO:0000256" key="11">
    <source>
        <dbReference type="SAM" id="MobiDB-lite"/>
    </source>
</evidence>
<evidence type="ECO:0000256" key="5">
    <source>
        <dbReference type="ARBA" id="ARBA00022737"/>
    </source>
</evidence>
<dbReference type="InterPro" id="IPR013106">
    <property type="entry name" value="Ig_V-set"/>
</dbReference>
<dbReference type="SMART" id="SM00406">
    <property type="entry name" value="IGv"/>
    <property type="match status" value="1"/>
</dbReference>
<comment type="similarity">
    <text evidence="2">Belongs to the nectin family.</text>
</comment>
<dbReference type="Proteomes" id="UP001460270">
    <property type="component" value="Unassembled WGS sequence"/>
</dbReference>
<evidence type="ECO:0000256" key="10">
    <source>
        <dbReference type="ARBA" id="ARBA00023180"/>
    </source>
</evidence>
<dbReference type="SUPFAM" id="SSF48726">
    <property type="entry name" value="Immunoglobulin"/>
    <property type="match status" value="3"/>
</dbReference>
<comment type="caution">
    <text evidence="15">The sequence shown here is derived from an EMBL/GenBank/DDBJ whole genome shotgun (WGS) entry which is preliminary data.</text>
</comment>
<evidence type="ECO:0000259" key="14">
    <source>
        <dbReference type="PROSITE" id="PS50835"/>
    </source>
</evidence>
<dbReference type="Pfam" id="PF07686">
    <property type="entry name" value="V-set"/>
    <property type="match status" value="1"/>
</dbReference>
<dbReference type="AlphaFoldDB" id="A0AAW0PVY0"/>
<dbReference type="GO" id="GO:0005912">
    <property type="term" value="C:adherens junction"/>
    <property type="evidence" value="ECO:0007669"/>
    <property type="project" value="TreeGrafter"/>
</dbReference>
<feature type="transmembrane region" description="Helical" evidence="12">
    <location>
        <begin position="321"/>
        <end position="342"/>
    </location>
</feature>
<keyword evidence="6" id="KW-0130">Cell adhesion</keyword>
<feature type="signal peptide" evidence="13">
    <location>
        <begin position="1"/>
        <end position="18"/>
    </location>
</feature>
<keyword evidence="5" id="KW-0677">Repeat</keyword>
<dbReference type="GO" id="GO:0007157">
    <property type="term" value="P:heterophilic cell-cell adhesion via plasma membrane cell adhesion molecules"/>
    <property type="evidence" value="ECO:0007669"/>
    <property type="project" value="TreeGrafter"/>
</dbReference>
<evidence type="ECO:0000313" key="16">
    <source>
        <dbReference type="Proteomes" id="UP001460270"/>
    </source>
</evidence>
<accession>A0AAW0PVY0</accession>
<keyword evidence="7 12" id="KW-1133">Transmembrane helix</keyword>
<keyword evidence="10" id="KW-0325">Glycoprotein</keyword>
<dbReference type="InterPro" id="IPR013162">
    <property type="entry name" value="CD80_C2-set"/>
</dbReference>
<gene>
    <name evidence="15" type="ORF">WMY93_002581</name>
</gene>
<dbReference type="InterPro" id="IPR013783">
    <property type="entry name" value="Ig-like_fold"/>
</dbReference>
<evidence type="ECO:0000256" key="12">
    <source>
        <dbReference type="SAM" id="Phobius"/>
    </source>
</evidence>
<dbReference type="Gene3D" id="2.60.40.10">
    <property type="entry name" value="Immunoglobulins"/>
    <property type="match status" value="3"/>
</dbReference>
<reference evidence="16" key="1">
    <citation type="submission" date="2024-04" db="EMBL/GenBank/DDBJ databases">
        <title>Salinicola lusitanus LLJ914,a marine bacterium isolated from the Okinawa Trough.</title>
        <authorList>
            <person name="Li J."/>
        </authorList>
    </citation>
    <scope>NUCLEOTIDE SEQUENCE [LARGE SCALE GENOMIC DNA]</scope>
</reference>
<dbReference type="GO" id="GO:0016020">
    <property type="term" value="C:membrane"/>
    <property type="evidence" value="ECO:0007669"/>
    <property type="project" value="UniProtKB-SubCell"/>
</dbReference>
<evidence type="ECO:0000256" key="2">
    <source>
        <dbReference type="ARBA" id="ARBA00007810"/>
    </source>
</evidence>
<feature type="domain" description="Ig-like" evidence="14">
    <location>
        <begin position="13"/>
        <end position="128"/>
    </location>
</feature>
<protein>
    <recommendedName>
        <fullName evidence="14">Ig-like domain-containing protein</fullName>
    </recommendedName>
</protein>
<evidence type="ECO:0000256" key="9">
    <source>
        <dbReference type="ARBA" id="ARBA00023157"/>
    </source>
</evidence>
<keyword evidence="8 12" id="KW-0472">Membrane</keyword>